<name>A0A9P5VHB1_9FUNG</name>
<evidence type="ECO:0000256" key="4">
    <source>
        <dbReference type="RuleBase" id="RU000660"/>
    </source>
</evidence>
<dbReference type="InterPro" id="IPR000456">
    <property type="entry name" value="Ribosomal_bL17"/>
</dbReference>
<accession>A0A9P5VHB1</accession>
<proteinExistence type="inferred from homology"/>
<dbReference type="GO" id="GO:0003735">
    <property type="term" value="F:structural constituent of ribosome"/>
    <property type="evidence" value="ECO:0007669"/>
    <property type="project" value="InterPro"/>
</dbReference>
<dbReference type="EMBL" id="JAAAUY010001187">
    <property type="protein sequence ID" value="KAF9323924.1"/>
    <property type="molecule type" value="Genomic_DNA"/>
</dbReference>
<dbReference type="CDD" id="cd21380">
    <property type="entry name" value="CTWD_Cns1"/>
    <property type="match status" value="1"/>
</dbReference>
<evidence type="ECO:0000256" key="2">
    <source>
        <dbReference type="ARBA" id="ARBA00022803"/>
    </source>
</evidence>
<dbReference type="InterPro" id="IPR036373">
    <property type="entry name" value="Ribosomal_bL17_sf"/>
</dbReference>
<organism evidence="7 8">
    <name type="scientific">Podila minutissima</name>
    <dbReference type="NCBI Taxonomy" id="64525"/>
    <lineage>
        <taxon>Eukaryota</taxon>
        <taxon>Fungi</taxon>
        <taxon>Fungi incertae sedis</taxon>
        <taxon>Mucoromycota</taxon>
        <taxon>Mortierellomycotina</taxon>
        <taxon>Mortierellomycetes</taxon>
        <taxon>Mortierellales</taxon>
        <taxon>Mortierellaceae</taxon>
        <taxon>Podila</taxon>
    </lineage>
</organism>
<dbReference type="GO" id="GO:0030544">
    <property type="term" value="F:Hsp70 protein binding"/>
    <property type="evidence" value="ECO:0007669"/>
    <property type="project" value="TreeGrafter"/>
</dbReference>
<dbReference type="Proteomes" id="UP000696485">
    <property type="component" value="Unassembled WGS sequence"/>
</dbReference>
<keyword evidence="1" id="KW-0677">Repeat</keyword>
<comment type="similarity">
    <text evidence="4">Belongs to the bacterial ribosomal protein bL17 family.</text>
</comment>
<evidence type="ECO:0000256" key="1">
    <source>
        <dbReference type="ARBA" id="ARBA00022737"/>
    </source>
</evidence>
<dbReference type="InterPro" id="IPR019734">
    <property type="entry name" value="TPR_rpt"/>
</dbReference>
<evidence type="ECO:0000313" key="8">
    <source>
        <dbReference type="Proteomes" id="UP000696485"/>
    </source>
</evidence>
<comment type="caution">
    <text evidence="7">The sequence shown here is derived from an EMBL/GenBank/DDBJ whole genome shotgun (WGS) entry which is preliminary data.</text>
</comment>
<reference evidence="7" key="1">
    <citation type="journal article" date="2020" name="Fungal Divers.">
        <title>Resolving the Mortierellaceae phylogeny through synthesis of multi-gene phylogenetics and phylogenomics.</title>
        <authorList>
            <person name="Vandepol N."/>
            <person name="Liber J."/>
            <person name="Desiro A."/>
            <person name="Na H."/>
            <person name="Kennedy M."/>
            <person name="Barry K."/>
            <person name="Grigoriev I.V."/>
            <person name="Miller A.N."/>
            <person name="O'Donnell K."/>
            <person name="Stajich J.E."/>
            <person name="Bonito G."/>
        </authorList>
    </citation>
    <scope>NUCLEOTIDE SEQUENCE</scope>
    <source>
        <strain evidence="7">NVP1</strain>
    </source>
</reference>
<dbReference type="PANTHER" id="PTHR46035">
    <property type="entry name" value="TETRATRICOPEPTIDE REPEAT PROTEIN 4"/>
    <property type="match status" value="1"/>
</dbReference>
<dbReference type="GO" id="GO:0005634">
    <property type="term" value="C:nucleus"/>
    <property type="evidence" value="ECO:0007669"/>
    <property type="project" value="TreeGrafter"/>
</dbReference>
<dbReference type="SMART" id="SM00028">
    <property type="entry name" value="TPR"/>
    <property type="match status" value="2"/>
</dbReference>
<comment type="similarity">
    <text evidence="3">Belongs to the TTC4 family.</text>
</comment>
<keyword evidence="8" id="KW-1185">Reference proteome</keyword>
<dbReference type="GO" id="GO:0006412">
    <property type="term" value="P:translation"/>
    <property type="evidence" value="ECO:0007669"/>
    <property type="project" value="InterPro"/>
</dbReference>
<protein>
    <recommendedName>
        <fullName evidence="6">Cns1/TTC4 wheel domain-containing protein</fullName>
    </recommendedName>
</protein>
<dbReference type="SUPFAM" id="SSF48452">
    <property type="entry name" value="TPR-like"/>
    <property type="match status" value="1"/>
</dbReference>
<dbReference type="Pfam" id="PF01196">
    <property type="entry name" value="Ribosomal_L17"/>
    <property type="match status" value="1"/>
</dbReference>
<dbReference type="HAMAP" id="MF_01368">
    <property type="entry name" value="Ribosomal_bL17"/>
    <property type="match status" value="1"/>
</dbReference>
<dbReference type="PANTHER" id="PTHR46035:SF1">
    <property type="entry name" value="TETRATRICOPEPTIDE REPEAT PROTEIN 4"/>
    <property type="match status" value="1"/>
</dbReference>
<keyword evidence="2" id="KW-0802">TPR repeat</keyword>
<dbReference type="GO" id="GO:0051879">
    <property type="term" value="F:Hsp90 protein binding"/>
    <property type="evidence" value="ECO:0007669"/>
    <property type="project" value="InterPro"/>
</dbReference>
<dbReference type="SUPFAM" id="SSF64263">
    <property type="entry name" value="Prokaryotic ribosomal protein L17"/>
    <property type="match status" value="1"/>
</dbReference>
<dbReference type="GO" id="GO:0005840">
    <property type="term" value="C:ribosome"/>
    <property type="evidence" value="ECO:0007669"/>
    <property type="project" value="UniProtKB-KW"/>
</dbReference>
<dbReference type="Gene3D" id="3.90.1030.10">
    <property type="entry name" value="Ribosomal protein L17"/>
    <property type="match status" value="1"/>
</dbReference>
<feature type="region of interest" description="Disordered" evidence="5">
    <location>
        <begin position="1"/>
        <end position="25"/>
    </location>
</feature>
<dbReference type="AlphaFoldDB" id="A0A9P5VHB1"/>
<gene>
    <name evidence="7" type="ORF">BG006_001002</name>
</gene>
<dbReference type="GO" id="GO:1990904">
    <property type="term" value="C:ribonucleoprotein complex"/>
    <property type="evidence" value="ECO:0007669"/>
    <property type="project" value="UniProtKB-KW"/>
</dbReference>
<dbReference type="GO" id="GO:0005829">
    <property type="term" value="C:cytosol"/>
    <property type="evidence" value="ECO:0007669"/>
    <property type="project" value="TreeGrafter"/>
</dbReference>
<dbReference type="Gene3D" id="1.25.40.10">
    <property type="entry name" value="Tetratricopeptide repeat domain"/>
    <property type="match status" value="1"/>
</dbReference>
<evidence type="ECO:0000256" key="3">
    <source>
        <dbReference type="ARBA" id="ARBA00023602"/>
    </source>
</evidence>
<dbReference type="InterPro" id="IPR011990">
    <property type="entry name" value="TPR-like_helical_dom_sf"/>
</dbReference>
<evidence type="ECO:0000256" key="5">
    <source>
        <dbReference type="SAM" id="MobiDB-lite"/>
    </source>
</evidence>
<dbReference type="NCBIfam" id="TIGR00059">
    <property type="entry name" value="L17"/>
    <property type="match status" value="1"/>
</dbReference>
<feature type="domain" description="Cns1/TTC4 wheel" evidence="6">
    <location>
        <begin position="248"/>
        <end position="357"/>
    </location>
</feature>
<dbReference type="InterPro" id="IPR044059">
    <property type="entry name" value="Csn1/TTC4_wheel"/>
</dbReference>
<sequence>MADIPRSKTGIPLPGPEKPGRPDWALDETNLHKSMDSVPLFMNSLPEDASENPLLQALQDLAYNGTPEEVAENFKNQGNDSFKQGKKFYKDALVFYTNGIDVGCKDDKLNETLYVNRAAVNLQFGNYRKVLTDCAHALKLNSKNVKALFRSAKALFALEMYPEALDCCDHALNNDPDNQPVKDERVKIQAEFDRKKAIKKEKEERERKIREKKLMISNALEARKIRTASTPGFVPDHPHEIQLDQDLDQLTIPTFFLYPEHNESDLIQAFNEQDKIGEQLGEIFYEPAPWDPEHKYKPDSVQTYFETEDNGGNIGLMKVGLNVKFLTVLQHSKHILRDGIARFVVVPKEDSQWKKDWLTKMHHGKHFRRLNRTASHRKSMLRNLVTQLIQHDRIKTTLPKAQELKAIADQMITLGKRGDLHAKVQAASFLREHETTLPKLFGPLAERFKSRKGGYTRIHKMGNRFGDNAPVAVIELIDGPGDLKNQMLFRALGRQENKKAGSIAELLKDSGMKSSSVSSMSVTGGSSLNSKTLTRHLPKVLTSNKWELADLEAKVRNLSISGSETSGKIFDATKA</sequence>
<evidence type="ECO:0000259" key="6">
    <source>
        <dbReference type="Pfam" id="PF18972"/>
    </source>
</evidence>
<dbReference type="Pfam" id="PF18972">
    <property type="entry name" value="Wheel"/>
    <property type="match status" value="1"/>
</dbReference>
<dbReference type="GO" id="GO:0006457">
    <property type="term" value="P:protein folding"/>
    <property type="evidence" value="ECO:0007669"/>
    <property type="project" value="TreeGrafter"/>
</dbReference>
<keyword evidence="4" id="KW-0689">Ribosomal protein</keyword>
<keyword evidence="4" id="KW-0687">Ribonucleoprotein</keyword>
<evidence type="ECO:0000313" key="7">
    <source>
        <dbReference type="EMBL" id="KAF9323924.1"/>
    </source>
</evidence>